<comment type="function">
    <text evidence="1 9">Probably a ribosomal protein or a ribosome-associated protein.</text>
</comment>
<dbReference type="GO" id="GO:0009507">
    <property type="term" value="C:chloroplast"/>
    <property type="evidence" value="ECO:0007669"/>
    <property type="project" value="UniProtKB-SubCell"/>
</dbReference>
<evidence type="ECO:0000256" key="5">
    <source>
        <dbReference type="ARBA" id="ARBA00022528"/>
    </source>
</evidence>
<dbReference type="PANTHER" id="PTHR35108:SF1">
    <property type="entry name" value="OS04G0461100 PROTEIN"/>
    <property type="match status" value="1"/>
</dbReference>
<reference evidence="10" key="1">
    <citation type="journal article" date="2015" name="J. Eukaryot. Microbiol.">
        <title>Chloroplast Genome Evolution in the Euglenaceae.</title>
        <authorList>
            <person name="Bennett M.S."/>
            <person name="Triemer R.E."/>
        </authorList>
    </citation>
    <scope>NUCLEOTIDE SEQUENCE</scope>
    <source>
        <strain evidence="10">SAG 1224-17d</strain>
    </source>
</reference>
<protein>
    <recommendedName>
        <fullName evidence="9">Small ribosomal subunit protein cS23</fullName>
    </recommendedName>
</protein>
<keyword evidence="8 9" id="KW-0687">Ribonucleoprotein</keyword>
<keyword evidence="5 10" id="KW-0150">Chloroplast</keyword>
<dbReference type="GO" id="GO:0006412">
    <property type="term" value="P:translation"/>
    <property type="evidence" value="ECO:0007669"/>
    <property type="project" value="UniProtKB-UniRule"/>
</dbReference>
<geneLocation type="chloroplast" evidence="10"/>
<dbReference type="GO" id="GO:1990904">
    <property type="term" value="C:ribonucleoprotein complex"/>
    <property type="evidence" value="ECO:0007669"/>
    <property type="project" value="UniProtKB-KW"/>
</dbReference>
<sequence>MERFVLKFLWLEKSIAVCLDQKIGDRTTPLTEYFFWPRKDAWEEMKTFLETKAWITENESILLLNQVTEVINDWQGKDSIQRKDISRLREQFSNSFFIGFD</sequence>
<evidence type="ECO:0000256" key="9">
    <source>
        <dbReference type="HAMAP-Rule" id="MF_00619"/>
    </source>
</evidence>
<keyword evidence="7 9" id="KW-0689">Ribosomal protein</keyword>
<dbReference type="Pfam" id="PF04839">
    <property type="entry name" value="PSRP-3_Ycf65"/>
    <property type="match status" value="1"/>
</dbReference>
<evidence type="ECO:0000313" key="10">
    <source>
        <dbReference type="EMBL" id="AKL78975.1"/>
    </source>
</evidence>
<dbReference type="PANTHER" id="PTHR35108">
    <property type="entry name" value="30S RIBOSOMAL PROTEIN 3, CHLOROPLASTIC"/>
    <property type="match status" value="1"/>
</dbReference>
<organism evidence="10">
    <name type="scientific">Euglena viridis</name>
    <name type="common">Cercaria viridis</name>
    <dbReference type="NCBI Taxonomy" id="3040"/>
    <lineage>
        <taxon>Eukaryota</taxon>
        <taxon>Discoba</taxon>
        <taxon>Euglenozoa</taxon>
        <taxon>Euglenida</taxon>
        <taxon>Spirocuta</taxon>
        <taxon>Euglenophyceae</taxon>
        <taxon>Euglenales</taxon>
        <taxon>Euglenaceae</taxon>
        <taxon>Euglena</taxon>
    </lineage>
</organism>
<keyword evidence="6 10" id="KW-0934">Plastid</keyword>
<gene>
    <name evidence="9 10" type="primary">ycf65</name>
</gene>
<evidence type="ECO:0000256" key="3">
    <source>
        <dbReference type="ARBA" id="ARBA00008561"/>
    </source>
</evidence>
<accession>A0A0G3VJZ2</accession>
<comment type="similarity">
    <text evidence="3 9">Belongs to the chloroplast-specific ribosomal protein cS23 family.</text>
</comment>
<dbReference type="AlphaFoldDB" id="A0A0G3VJZ2"/>
<comment type="subunit">
    <text evidence="4 9">Part of the 30S ribosomal subunit.</text>
</comment>
<dbReference type="GO" id="GO:0005840">
    <property type="term" value="C:ribosome"/>
    <property type="evidence" value="ECO:0007669"/>
    <property type="project" value="UniProtKB-KW"/>
</dbReference>
<dbReference type="EMBL" id="KP686075">
    <property type="protein sequence ID" value="AKL78975.1"/>
    <property type="molecule type" value="Genomic_DNA"/>
</dbReference>
<dbReference type="HAMAP" id="MF_00619">
    <property type="entry name" value="Ribosomal_plastid_cS23"/>
    <property type="match status" value="1"/>
</dbReference>
<name>A0A0G3VJZ2_EUGVI</name>
<comment type="subcellular location">
    <subcellularLocation>
        <location evidence="2 9">Plastid</location>
        <location evidence="2 9">Chloroplast</location>
    </subcellularLocation>
</comment>
<dbReference type="GO" id="GO:0003735">
    <property type="term" value="F:structural constituent of ribosome"/>
    <property type="evidence" value="ECO:0007669"/>
    <property type="project" value="InterPro"/>
</dbReference>
<proteinExistence type="inferred from homology"/>
<dbReference type="InterPro" id="IPR038447">
    <property type="entry name" value="PSRP-3/Ycf65_sf"/>
</dbReference>
<evidence type="ECO:0000256" key="2">
    <source>
        <dbReference type="ARBA" id="ARBA00004229"/>
    </source>
</evidence>
<dbReference type="InterPro" id="IPR057257">
    <property type="entry name" value="Ribosomal_cS23"/>
</dbReference>
<evidence type="ECO:0000256" key="7">
    <source>
        <dbReference type="ARBA" id="ARBA00022980"/>
    </source>
</evidence>
<evidence type="ECO:0000256" key="1">
    <source>
        <dbReference type="ARBA" id="ARBA00002396"/>
    </source>
</evidence>
<dbReference type="InterPro" id="IPR006924">
    <property type="entry name" value="Ribosomal_cS23-like"/>
</dbReference>
<evidence type="ECO:0000256" key="4">
    <source>
        <dbReference type="ARBA" id="ARBA00011458"/>
    </source>
</evidence>
<evidence type="ECO:0000256" key="8">
    <source>
        <dbReference type="ARBA" id="ARBA00023274"/>
    </source>
</evidence>
<dbReference type="Gene3D" id="3.30.390.140">
    <property type="match status" value="1"/>
</dbReference>
<evidence type="ECO:0000256" key="6">
    <source>
        <dbReference type="ARBA" id="ARBA00022640"/>
    </source>
</evidence>